<name>A0A0G3BS04_9BURK</name>
<dbReference type="PANTHER" id="PTHR42976">
    <property type="entry name" value="BIFUNCTIONAL CHITINASE/LYSOZYME-RELATED"/>
    <property type="match status" value="1"/>
</dbReference>
<gene>
    <name evidence="1" type="ORF">AAW51_3490</name>
</gene>
<keyword evidence="1" id="KW-0378">Hydrolase</keyword>
<dbReference type="Gene3D" id="3.20.20.80">
    <property type="entry name" value="Glycosidases"/>
    <property type="match status" value="1"/>
</dbReference>
<dbReference type="PATRIC" id="fig|413882.6.peg.3645"/>
<dbReference type="PANTHER" id="PTHR42976:SF1">
    <property type="entry name" value="GH18 DOMAIN-CONTAINING PROTEIN-RELATED"/>
    <property type="match status" value="1"/>
</dbReference>
<dbReference type="CDD" id="cd06543">
    <property type="entry name" value="GH18_PF-ChiA-like"/>
    <property type="match status" value="1"/>
</dbReference>
<reference evidence="1 2" key="1">
    <citation type="submission" date="2015-05" db="EMBL/GenBank/DDBJ databases">
        <authorList>
            <person name="Tang B."/>
            <person name="Yu Y."/>
        </authorList>
    </citation>
    <scope>NUCLEOTIDE SEQUENCE [LARGE SCALE GENOMIC DNA]</scope>
    <source>
        <strain evidence="1 2">DSM 7029</strain>
    </source>
</reference>
<dbReference type="Proteomes" id="UP000035352">
    <property type="component" value="Chromosome"/>
</dbReference>
<dbReference type="InterPro" id="IPR017853">
    <property type="entry name" value="GH"/>
</dbReference>
<accession>A0A0G3BS04</accession>
<organism evidence="1 2">
    <name type="scientific">Caldimonas brevitalea</name>
    <dbReference type="NCBI Taxonomy" id="413882"/>
    <lineage>
        <taxon>Bacteria</taxon>
        <taxon>Pseudomonadati</taxon>
        <taxon>Pseudomonadota</taxon>
        <taxon>Betaproteobacteria</taxon>
        <taxon>Burkholderiales</taxon>
        <taxon>Sphaerotilaceae</taxon>
        <taxon>Caldimonas</taxon>
    </lineage>
</organism>
<dbReference type="AlphaFoldDB" id="A0A0G3BS04"/>
<protein>
    <submittedName>
        <fullName evidence="1">Glycosyl hydrolase</fullName>
    </submittedName>
</protein>
<evidence type="ECO:0000313" key="2">
    <source>
        <dbReference type="Proteomes" id="UP000035352"/>
    </source>
</evidence>
<keyword evidence="2" id="KW-1185">Reference proteome</keyword>
<dbReference type="SUPFAM" id="SSF51445">
    <property type="entry name" value="(Trans)glycosidases"/>
    <property type="match status" value="1"/>
</dbReference>
<dbReference type="KEGG" id="pbh:AAW51_3490"/>
<sequence>MFGPYKDVTINMDFNTNVISTAVPGSRQPLLDALPSGVRTVTWAFATGECGQESWGGIQPAALVQANVQRFVSAGRNYIISTGGAAGAFTCSSDAGFEAFLEHYESSNLVGVDFDIEGGQSQEVINDLVQRAIAAQRNHPRLRFSFTLATLGGNSPQSLGAAGVRTMEALKAFGMRNFIINLMVMDYGSASPSVCTVGPDGRCDMGQSALQAAINLHEHHGVPFNQIELTPMIGGNDVVTETFTLNDVNTVSSFARQNGLAGVHFWSVDRDVDCPPGPASPTCNSFGQAGAFGFTNRFLSTVGR</sequence>
<dbReference type="STRING" id="413882.AAW51_3490"/>
<dbReference type="InterPro" id="IPR052750">
    <property type="entry name" value="GH18_Chitinase"/>
</dbReference>
<proteinExistence type="predicted"/>
<dbReference type="EMBL" id="CP011371">
    <property type="protein sequence ID" value="AKJ30181.1"/>
    <property type="molecule type" value="Genomic_DNA"/>
</dbReference>
<evidence type="ECO:0000313" key="1">
    <source>
        <dbReference type="EMBL" id="AKJ30181.1"/>
    </source>
</evidence>
<dbReference type="GO" id="GO:0016787">
    <property type="term" value="F:hydrolase activity"/>
    <property type="evidence" value="ECO:0007669"/>
    <property type="project" value="UniProtKB-KW"/>
</dbReference>